<keyword evidence="3" id="KW-0808">Transferase</keyword>
<evidence type="ECO:0000256" key="7">
    <source>
        <dbReference type="SAM" id="MobiDB-lite"/>
    </source>
</evidence>
<feature type="compositionally biased region" description="Low complexity" evidence="7">
    <location>
        <begin position="343"/>
        <end position="355"/>
    </location>
</feature>
<dbReference type="AlphaFoldDB" id="A0A7T7I0B5"/>
<evidence type="ECO:0000256" key="3">
    <source>
        <dbReference type="ARBA" id="ARBA00022679"/>
    </source>
</evidence>
<evidence type="ECO:0000256" key="2">
    <source>
        <dbReference type="ARBA" id="ARBA00022527"/>
    </source>
</evidence>
<dbReference type="Proteomes" id="UP000595636">
    <property type="component" value="Chromosome"/>
</dbReference>
<keyword evidence="8" id="KW-1133">Transmembrane helix</keyword>
<evidence type="ECO:0000256" key="8">
    <source>
        <dbReference type="SAM" id="Phobius"/>
    </source>
</evidence>
<dbReference type="PROSITE" id="PS50011">
    <property type="entry name" value="PROTEIN_KINASE_DOM"/>
    <property type="match status" value="1"/>
</dbReference>
<dbReference type="CDD" id="cd14014">
    <property type="entry name" value="STKc_PknB_like"/>
    <property type="match status" value="1"/>
</dbReference>
<keyword evidence="11" id="KW-1185">Reference proteome</keyword>
<evidence type="ECO:0000256" key="6">
    <source>
        <dbReference type="ARBA" id="ARBA00022840"/>
    </source>
</evidence>
<evidence type="ECO:0000313" key="11">
    <source>
        <dbReference type="Proteomes" id="UP000595636"/>
    </source>
</evidence>
<dbReference type="EMBL" id="CP066831">
    <property type="protein sequence ID" value="QQM38617.1"/>
    <property type="molecule type" value="Genomic_DNA"/>
</dbReference>
<feature type="compositionally biased region" description="Low complexity" evidence="7">
    <location>
        <begin position="362"/>
        <end position="384"/>
    </location>
</feature>
<feature type="region of interest" description="Disordered" evidence="7">
    <location>
        <begin position="335"/>
        <end position="412"/>
    </location>
</feature>
<sequence length="553" mass="58774">MAEAQTSTNELIAGRYRPLQIVHREEFRVGWHGQDMASGRLVFLAEARLPAVLREETSRQTTARVLRETADLEAAAPGQVATVLDVTEQDGRLWTVMEPIEGRSLSELLNRRGPFNQPRAVRIGLQILDVLAAAHRLGVTHGDLGPDQVFVKADGGVVVTGFGLTGATRSLRATAPSYASPEQIRGEAIDPSTDLWALGALLHTMIEGRPPAPDPGHGEGTSTFAQVYTGEGTQAGEERSSGGDVHTGRLRQTIHGLLRENPNERLTEPVLRKALSRMVSEDSAEQSHMFRLRGAYGTSPGAERAWRRKRPIVLAIVGSALAVVAIPVVLAVNSRPASDAPDASGPVPTASGSAAAPPPAASTPAVPSADPTGGASASASDPGAPAAPSPSPTASAGKTAPPATKRYDAPEGFSVQLPADWRRIKDTGRPDNAFSVTFGASGDPRALRITFGRVPSSDAVTVWRDAEPQLRRLTPGFDRIGDIRRVDGSGGREADLEWFADGDPDRTRTLARALLVDTDLGYSIRWTTPADDWNTPANQQALSTFLTSFRPAQ</sequence>
<keyword evidence="6" id="KW-0067">ATP-binding</keyword>
<dbReference type="Gene3D" id="3.30.200.20">
    <property type="entry name" value="Phosphorylase Kinase, domain 1"/>
    <property type="match status" value="1"/>
</dbReference>
<feature type="domain" description="Protein kinase" evidence="9">
    <location>
        <begin position="16"/>
        <end position="291"/>
    </location>
</feature>
<feature type="compositionally biased region" description="Low complexity" evidence="7">
    <location>
        <begin position="392"/>
        <end position="404"/>
    </location>
</feature>
<protein>
    <recommendedName>
        <fullName evidence="1">non-specific serine/threonine protein kinase</fullName>
        <ecNumber evidence="1">2.7.11.1</ecNumber>
    </recommendedName>
</protein>
<dbReference type="GO" id="GO:0004674">
    <property type="term" value="F:protein serine/threonine kinase activity"/>
    <property type="evidence" value="ECO:0007669"/>
    <property type="project" value="UniProtKB-KW"/>
</dbReference>
<proteinExistence type="predicted"/>
<dbReference type="SMART" id="SM00220">
    <property type="entry name" value="S_TKc"/>
    <property type="match status" value="1"/>
</dbReference>
<evidence type="ECO:0000256" key="5">
    <source>
        <dbReference type="ARBA" id="ARBA00022777"/>
    </source>
</evidence>
<keyword evidence="5 10" id="KW-0418">Kinase</keyword>
<evidence type="ECO:0000256" key="1">
    <source>
        <dbReference type="ARBA" id="ARBA00012513"/>
    </source>
</evidence>
<dbReference type="InterPro" id="IPR000719">
    <property type="entry name" value="Prot_kinase_dom"/>
</dbReference>
<keyword evidence="2" id="KW-0723">Serine/threonine-protein kinase</keyword>
<dbReference type="GO" id="GO:0005524">
    <property type="term" value="F:ATP binding"/>
    <property type="evidence" value="ECO:0007669"/>
    <property type="project" value="UniProtKB-KW"/>
</dbReference>
<dbReference type="SUPFAM" id="SSF56112">
    <property type="entry name" value="Protein kinase-like (PK-like)"/>
    <property type="match status" value="1"/>
</dbReference>
<dbReference type="InterPro" id="IPR011009">
    <property type="entry name" value="Kinase-like_dom_sf"/>
</dbReference>
<keyword evidence="8" id="KW-0472">Membrane</keyword>
<dbReference type="RefSeq" id="WP_200393783.1">
    <property type="nucleotide sequence ID" value="NZ_CP066831.1"/>
</dbReference>
<feature type="transmembrane region" description="Helical" evidence="8">
    <location>
        <begin position="312"/>
        <end position="332"/>
    </location>
</feature>
<dbReference type="PANTHER" id="PTHR43289:SF6">
    <property type="entry name" value="SERINE_THREONINE-PROTEIN KINASE NEKL-3"/>
    <property type="match status" value="1"/>
</dbReference>
<keyword evidence="8" id="KW-0812">Transmembrane</keyword>
<organism evidence="10 11">
    <name type="scientific">Streptomyces liliifuscus</name>
    <dbReference type="NCBI Taxonomy" id="2797636"/>
    <lineage>
        <taxon>Bacteria</taxon>
        <taxon>Bacillati</taxon>
        <taxon>Actinomycetota</taxon>
        <taxon>Actinomycetes</taxon>
        <taxon>Kitasatosporales</taxon>
        <taxon>Streptomycetaceae</taxon>
        <taxon>Streptomyces</taxon>
    </lineage>
</organism>
<evidence type="ECO:0000259" key="9">
    <source>
        <dbReference type="PROSITE" id="PS50011"/>
    </source>
</evidence>
<dbReference type="KEGG" id="slf:JEQ17_03455"/>
<accession>A0A7T7I0B5</accession>
<dbReference type="Pfam" id="PF00069">
    <property type="entry name" value="Pkinase"/>
    <property type="match status" value="1"/>
</dbReference>
<evidence type="ECO:0000256" key="4">
    <source>
        <dbReference type="ARBA" id="ARBA00022741"/>
    </source>
</evidence>
<keyword evidence="4" id="KW-0547">Nucleotide-binding</keyword>
<evidence type="ECO:0000313" key="10">
    <source>
        <dbReference type="EMBL" id="QQM38617.1"/>
    </source>
</evidence>
<dbReference type="EC" id="2.7.11.1" evidence="1"/>
<reference evidence="10 11" key="1">
    <citation type="submission" date="2020-12" db="EMBL/GenBank/DDBJ databases">
        <title>A novel species.</title>
        <authorList>
            <person name="Li K."/>
        </authorList>
    </citation>
    <scope>NUCLEOTIDE SEQUENCE [LARGE SCALE GENOMIC DNA]</scope>
    <source>
        <strain evidence="10 11">ZYC-3</strain>
    </source>
</reference>
<gene>
    <name evidence="10" type="ORF">JEQ17_03455</name>
</gene>
<dbReference type="Gene3D" id="1.10.510.10">
    <property type="entry name" value="Transferase(Phosphotransferase) domain 1"/>
    <property type="match status" value="1"/>
</dbReference>
<dbReference type="PANTHER" id="PTHR43289">
    <property type="entry name" value="MITOGEN-ACTIVATED PROTEIN KINASE KINASE KINASE 20-RELATED"/>
    <property type="match status" value="1"/>
</dbReference>
<name>A0A7T7I0B5_9ACTN</name>